<proteinExistence type="predicted"/>
<evidence type="ECO:0000313" key="2">
    <source>
        <dbReference type="EMBL" id="PKI78392.1"/>
    </source>
</evidence>
<evidence type="ECO:0000256" key="1">
    <source>
        <dbReference type="SAM" id="MobiDB-lite"/>
    </source>
</evidence>
<organism evidence="2 3">
    <name type="scientific">Punica granatum</name>
    <name type="common">Pomegranate</name>
    <dbReference type="NCBI Taxonomy" id="22663"/>
    <lineage>
        <taxon>Eukaryota</taxon>
        <taxon>Viridiplantae</taxon>
        <taxon>Streptophyta</taxon>
        <taxon>Embryophyta</taxon>
        <taxon>Tracheophyta</taxon>
        <taxon>Spermatophyta</taxon>
        <taxon>Magnoliopsida</taxon>
        <taxon>eudicotyledons</taxon>
        <taxon>Gunneridae</taxon>
        <taxon>Pentapetalae</taxon>
        <taxon>rosids</taxon>
        <taxon>malvids</taxon>
        <taxon>Myrtales</taxon>
        <taxon>Lythraceae</taxon>
        <taxon>Punica</taxon>
    </lineage>
</organism>
<sequence length="107" mass="11901">MWDSKNLSWCQSDQSHVREHFGGILPEPGHPRTLTDAFSDKVPEVPGPRTSKRHPGKSLHTSKDHQDHGTSFGLPFGARLGLSSDSRPRKRAPFRRDLALGAHSVEN</sequence>
<keyword evidence="3" id="KW-1185">Reference proteome</keyword>
<name>A0A2I0LCI8_PUNGR</name>
<comment type="caution">
    <text evidence="2">The sequence shown here is derived from an EMBL/GenBank/DDBJ whole genome shotgun (WGS) entry which is preliminary data.</text>
</comment>
<dbReference type="Proteomes" id="UP000233551">
    <property type="component" value="Unassembled WGS sequence"/>
</dbReference>
<dbReference type="EMBL" id="PGOL01000052">
    <property type="protein sequence ID" value="PKI78392.1"/>
    <property type="molecule type" value="Genomic_DNA"/>
</dbReference>
<evidence type="ECO:0000313" key="3">
    <source>
        <dbReference type="Proteomes" id="UP000233551"/>
    </source>
</evidence>
<feature type="region of interest" description="Disordered" evidence="1">
    <location>
        <begin position="20"/>
        <end position="107"/>
    </location>
</feature>
<reference evidence="2 3" key="1">
    <citation type="submission" date="2017-11" db="EMBL/GenBank/DDBJ databases">
        <title>De-novo sequencing of pomegranate (Punica granatum L.) genome.</title>
        <authorList>
            <person name="Akparov Z."/>
            <person name="Amiraslanov A."/>
            <person name="Hajiyeva S."/>
            <person name="Abbasov M."/>
            <person name="Kaur K."/>
            <person name="Hamwieh A."/>
            <person name="Solovyev V."/>
            <person name="Salamov A."/>
            <person name="Braich B."/>
            <person name="Kosarev P."/>
            <person name="Mahmoud A."/>
            <person name="Hajiyev E."/>
            <person name="Babayeva S."/>
            <person name="Izzatullayeva V."/>
            <person name="Mammadov A."/>
            <person name="Mammadov A."/>
            <person name="Sharifova S."/>
            <person name="Ojaghi J."/>
            <person name="Eynullazada K."/>
            <person name="Bayramov B."/>
            <person name="Abdulazimova A."/>
            <person name="Shahmuradov I."/>
        </authorList>
    </citation>
    <scope>NUCLEOTIDE SEQUENCE [LARGE SCALE GENOMIC DNA]</scope>
    <source>
        <strain evidence="3">cv. AG2017</strain>
        <tissue evidence="2">Leaf</tissue>
    </source>
</reference>
<gene>
    <name evidence="2" type="ORF">CRG98_001213</name>
</gene>
<accession>A0A2I0LCI8</accession>
<protein>
    <submittedName>
        <fullName evidence="2">Uncharacterized protein</fullName>
    </submittedName>
</protein>
<dbReference type="AlphaFoldDB" id="A0A2I0LCI8"/>